<organism evidence="1">
    <name type="scientific">Anguilla anguilla</name>
    <name type="common">European freshwater eel</name>
    <name type="synonym">Muraena anguilla</name>
    <dbReference type="NCBI Taxonomy" id="7936"/>
    <lineage>
        <taxon>Eukaryota</taxon>
        <taxon>Metazoa</taxon>
        <taxon>Chordata</taxon>
        <taxon>Craniata</taxon>
        <taxon>Vertebrata</taxon>
        <taxon>Euteleostomi</taxon>
        <taxon>Actinopterygii</taxon>
        <taxon>Neopterygii</taxon>
        <taxon>Teleostei</taxon>
        <taxon>Anguilliformes</taxon>
        <taxon>Anguillidae</taxon>
        <taxon>Anguilla</taxon>
    </lineage>
</organism>
<sequence length="35" mass="3888">MYHPVGFHFSPNLAQLTLLISSSERSLANERGVIC</sequence>
<dbReference type="AlphaFoldDB" id="A0A0E9PK95"/>
<proteinExistence type="predicted"/>
<reference evidence="1" key="2">
    <citation type="journal article" date="2015" name="Fish Shellfish Immunol.">
        <title>Early steps in the European eel (Anguilla anguilla)-Vibrio vulnificus interaction in the gills: Role of the RtxA13 toxin.</title>
        <authorList>
            <person name="Callol A."/>
            <person name="Pajuelo D."/>
            <person name="Ebbesson L."/>
            <person name="Teles M."/>
            <person name="MacKenzie S."/>
            <person name="Amaro C."/>
        </authorList>
    </citation>
    <scope>NUCLEOTIDE SEQUENCE</scope>
</reference>
<accession>A0A0E9PK95</accession>
<evidence type="ECO:0000313" key="1">
    <source>
        <dbReference type="EMBL" id="JAH04505.1"/>
    </source>
</evidence>
<reference evidence="1" key="1">
    <citation type="submission" date="2014-11" db="EMBL/GenBank/DDBJ databases">
        <authorList>
            <person name="Amaro Gonzalez C."/>
        </authorList>
    </citation>
    <scope>NUCLEOTIDE SEQUENCE</scope>
</reference>
<protein>
    <submittedName>
        <fullName evidence="1">Uncharacterized protein</fullName>
    </submittedName>
</protein>
<dbReference type="EMBL" id="GBXM01104072">
    <property type="protein sequence ID" value="JAH04505.1"/>
    <property type="molecule type" value="Transcribed_RNA"/>
</dbReference>
<name>A0A0E9PK95_ANGAN</name>